<keyword evidence="4" id="KW-1185">Reference proteome</keyword>
<dbReference type="STRING" id="1223515.B842_08560"/>
<dbReference type="GO" id="GO:0003676">
    <property type="term" value="F:nucleic acid binding"/>
    <property type="evidence" value="ECO:0007669"/>
    <property type="project" value="InterPro"/>
</dbReference>
<dbReference type="GO" id="GO:0005829">
    <property type="term" value="C:cytosol"/>
    <property type="evidence" value="ECO:0007669"/>
    <property type="project" value="TreeGrafter"/>
</dbReference>
<dbReference type="Gene3D" id="3.30.420.10">
    <property type="entry name" value="Ribonuclease H-like superfamily/Ribonuclease H"/>
    <property type="match status" value="1"/>
</dbReference>
<gene>
    <name evidence="3" type="ORF">B842_08560</name>
</gene>
<name>A0A0B5D415_9CORY</name>
<feature type="region of interest" description="Disordered" evidence="1">
    <location>
        <begin position="283"/>
        <end position="333"/>
    </location>
</feature>
<dbReference type="InterPro" id="IPR013520">
    <property type="entry name" value="Ribonucl_H"/>
</dbReference>
<dbReference type="Proteomes" id="UP000031524">
    <property type="component" value="Chromosome"/>
</dbReference>
<proteinExistence type="predicted"/>
<accession>A0A0B5D415</accession>
<sequence length="434" mass="45739">MIPAHGAHLSVTETSIRIEQSALAAALTGQTVVTVPLAEVTGVRSTPPTLLDVGVVLLEGPGTTVTFAPGQDRAAADFVADVEAALRGEAPTASAGGVTGLSFVGFDVETANADVGSICQIGVVRVVDGVEVAAESWLCTPPPGLSEFQAANIAVHGITPEMVADQPGFAERLPALLEFIGDLPVIAHNAQFDMMALRRACLAAELPVPELTFGCSLVLSRAARLGLPDHRLPTVAAGLGVPLDRHHDATEDARAAAGIVVELARRSDHRGPFREMQEDAGFRTGTLSQDAVHPVLRQRPGLPTEPTQAPERKPARRAPWQSVATPDVIPDANPDADPTGPLFGQHVTLTGDFEPFDKGRLWSAIADMGAEIGRNVTRKTTILVAGTWATKTSKEKRAEELIAKGQELQIWTGEQLIAVLGLTEDGSEDEQPPF</sequence>
<dbReference type="PANTHER" id="PTHR30231:SF42">
    <property type="entry name" value="EXONUCLEASE"/>
    <property type="match status" value="1"/>
</dbReference>
<dbReference type="InterPro" id="IPR036420">
    <property type="entry name" value="BRCT_dom_sf"/>
</dbReference>
<dbReference type="KEGG" id="chm:B842_08560"/>
<dbReference type="RefSeq" id="WP_040086186.1">
    <property type="nucleotide sequence ID" value="NZ_BCSU01000003.1"/>
</dbReference>
<evidence type="ECO:0000259" key="2">
    <source>
        <dbReference type="SMART" id="SM00479"/>
    </source>
</evidence>
<dbReference type="Gene3D" id="3.40.50.10190">
    <property type="entry name" value="BRCT domain"/>
    <property type="match status" value="1"/>
</dbReference>
<dbReference type="PANTHER" id="PTHR30231">
    <property type="entry name" value="DNA POLYMERASE III SUBUNIT EPSILON"/>
    <property type="match status" value="1"/>
</dbReference>
<evidence type="ECO:0000256" key="1">
    <source>
        <dbReference type="SAM" id="MobiDB-lite"/>
    </source>
</evidence>
<organism evidence="3 4">
    <name type="scientific">Corynebacterium humireducens NBRC 106098 = DSM 45392</name>
    <dbReference type="NCBI Taxonomy" id="1223515"/>
    <lineage>
        <taxon>Bacteria</taxon>
        <taxon>Bacillati</taxon>
        <taxon>Actinomycetota</taxon>
        <taxon>Actinomycetes</taxon>
        <taxon>Mycobacteriales</taxon>
        <taxon>Corynebacteriaceae</taxon>
        <taxon>Corynebacterium</taxon>
    </lineage>
</organism>
<dbReference type="HOGENOM" id="CLU_047806_0_1_11"/>
<dbReference type="CDD" id="cd17748">
    <property type="entry name" value="BRCT_DNA_ligase_like"/>
    <property type="match status" value="1"/>
</dbReference>
<protein>
    <submittedName>
        <fullName evidence="3">DNA polymerase III epsilon subunit</fullName>
    </submittedName>
</protein>
<evidence type="ECO:0000313" key="3">
    <source>
        <dbReference type="EMBL" id="AJE33561.1"/>
    </source>
</evidence>
<reference evidence="3 4" key="1">
    <citation type="submission" date="2013-04" db="EMBL/GenBank/DDBJ databases">
        <title>Complete genome sequence of Corynebacterium humireducens DSM 45392(T), isolated from a wastewater-fed microbial fuel cell.</title>
        <authorList>
            <person name="Ruckert C."/>
            <person name="Albersmeier A."/>
            <person name="Kalinowski J."/>
        </authorList>
    </citation>
    <scope>NUCLEOTIDE SEQUENCE [LARGE SCALE GENOMIC DNA]</scope>
    <source>
        <strain evidence="4">MFC-5</strain>
    </source>
</reference>
<dbReference type="Pfam" id="PF00929">
    <property type="entry name" value="RNase_T"/>
    <property type="match status" value="1"/>
</dbReference>
<feature type="domain" description="Exonuclease" evidence="2">
    <location>
        <begin position="102"/>
        <end position="269"/>
    </location>
</feature>
<dbReference type="OrthoDB" id="9803913at2"/>
<dbReference type="GO" id="GO:0008408">
    <property type="term" value="F:3'-5' exonuclease activity"/>
    <property type="evidence" value="ECO:0007669"/>
    <property type="project" value="TreeGrafter"/>
</dbReference>
<dbReference type="InterPro" id="IPR012337">
    <property type="entry name" value="RNaseH-like_sf"/>
</dbReference>
<dbReference type="EMBL" id="CP005286">
    <property type="protein sequence ID" value="AJE33561.1"/>
    <property type="molecule type" value="Genomic_DNA"/>
</dbReference>
<dbReference type="SUPFAM" id="SSF52113">
    <property type="entry name" value="BRCT domain"/>
    <property type="match status" value="1"/>
</dbReference>
<dbReference type="SMART" id="SM00479">
    <property type="entry name" value="EXOIII"/>
    <property type="match status" value="1"/>
</dbReference>
<dbReference type="SUPFAM" id="SSF53098">
    <property type="entry name" value="Ribonuclease H-like"/>
    <property type="match status" value="1"/>
</dbReference>
<evidence type="ECO:0000313" key="4">
    <source>
        <dbReference type="Proteomes" id="UP000031524"/>
    </source>
</evidence>
<dbReference type="CDD" id="cd06130">
    <property type="entry name" value="DNA_pol_III_epsilon_like"/>
    <property type="match status" value="1"/>
</dbReference>
<dbReference type="AlphaFoldDB" id="A0A0B5D415"/>
<dbReference type="InterPro" id="IPR036397">
    <property type="entry name" value="RNaseH_sf"/>
</dbReference>